<feature type="compositionally biased region" description="Low complexity" evidence="1">
    <location>
        <begin position="74"/>
        <end position="109"/>
    </location>
</feature>
<evidence type="ECO:0000313" key="2">
    <source>
        <dbReference type="EMBL" id="GFR40069.1"/>
    </source>
</evidence>
<feature type="compositionally biased region" description="Low complexity" evidence="1">
    <location>
        <begin position="20"/>
        <end position="34"/>
    </location>
</feature>
<name>A0AAD3HG45_9CHLO</name>
<evidence type="ECO:0000256" key="1">
    <source>
        <dbReference type="SAM" id="MobiDB-lite"/>
    </source>
</evidence>
<reference evidence="2 3" key="1">
    <citation type="journal article" date="2021" name="Sci. Rep.">
        <title>Genome sequencing of the multicellular alga Astrephomene provides insights into convergent evolution of germ-soma differentiation.</title>
        <authorList>
            <person name="Yamashita S."/>
            <person name="Yamamoto K."/>
            <person name="Matsuzaki R."/>
            <person name="Suzuki S."/>
            <person name="Yamaguchi H."/>
            <person name="Hirooka S."/>
            <person name="Minakuchi Y."/>
            <person name="Miyagishima S."/>
            <person name="Kawachi M."/>
            <person name="Toyoda A."/>
            <person name="Nozaki H."/>
        </authorList>
    </citation>
    <scope>NUCLEOTIDE SEQUENCE [LARGE SCALE GENOMIC DNA]</scope>
    <source>
        <strain evidence="2 3">NIES-4017</strain>
    </source>
</reference>
<protein>
    <submittedName>
        <fullName evidence="2">Uncharacterized protein</fullName>
    </submittedName>
</protein>
<evidence type="ECO:0000313" key="3">
    <source>
        <dbReference type="Proteomes" id="UP001054857"/>
    </source>
</evidence>
<dbReference type="AlphaFoldDB" id="A0AAD3HG45"/>
<comment type="caution">
    <text evidence="2">The sequence shown here is derived from an EMBL/GenBank/DDBJ whole genome shotgun (WGS) entry which is preliminary data.</text>
</comment>
<sequence>AVSAVVTSAIVRRRQPAPFPSLGSPAPAAATATAEPPPLRVQSAPQVPGWSAQAAGGAEASWAGTQPPQQTSHPTASSGCSAGAGAAAATALQPAQQAQAPSAAPAASGEQLPAHVRSCPDTEALGRPARTSTSTQHHQQGSQQLSILPTPPMSPQQLLYQRQDFVISAGGLGQGATAATAQSTLQVLSSRYTSPLGIFHTYNGVGSF</sequence>
<organism evidence="2 3">
    <name type="scientific">Astrephomene gubernaculifera</name>
    <dbReference type="NCBI Taxonomy" id="47775"/>
    <lineage>
        <taxon>Eukaryota</taxon>
        <taxon>Viridiplantae</taxon>
        <taxon>Chlorophyta</taxon>
        <taxon>core chlorophytes</taxon>
        <taxon>Chlorophyceae</taxon>
        <taxon>CS clade</taxon>
        <taxon>Chlamydomonadales</taxon>
        <taxon>Astrephomenaceae</taxon>
        <taxon>Astrephomene</taxon>
    </lineage>
</organism>
<feature type="compositionally biased region" description="Low complexity" evidence="1">
    <location>
        <begin position="131"/>
        <end position="144"/>
    </location>
</feature>
<gene>
    <name evidence="2" type="ORF">Agub_g612</name>
</gene>
<dbReference type="Proteomes" id="UP001054857">
    <property type="component" value="Unassembled WGS sequence"/>
</dbReference>
<feature type="region of interest" description="Disordered" evidence="1">
    <location>
        <begin position="16"/>
        <end position="154"/>
    </location>
</feature>
<accession>A0AAD3HG45</accession>
<proteinExistence type="predicted"/>
<feature type="compositionally biased region" description="Low complexity" evidence="1">
    <location>
        <begin position="49"/>
        <end position="64"/>
    </location>
</feature>
<feature type="non-terminal residue" evidence="2">
    <location>
        <position position="208"/>
    </location>
</feature>
<keyword evidence="3" id="KW-1185">Reference proteome</keyword>
<dbReference type="EMBL" id="BMAR01000001">
    <property type="protein sequence ID" value="GFR40069.1"/>
    <property type="molecule type" value="Genomic_DNA"/>
</dbReference>